<evidence type="ECO:0000313" key="1">
    <source>
        <dbReference type="EMBL" id="GAI87242.1"/>
    </source>
</evidence>
<protein>
    <submittedName>
        <fullName evidence="1">Uncharacterized protein</fullName>
    </submittedName>
</protein>
<organism evidence="1">
    <name type="scientific">marine sediment metagenome</name>
    <dbReference type="NCBI Taxonomy" id="412755"/>
    <lineage>
        <taxon>unclassified sequences</taxon>
        <taxon>metagenomes</taxon>
        <taxon>ecological metagenomes</taxon>
    </lineage>
</organism>
<proteinExistence type="predicted"/>
<dbReference type="EMBL" id="BARW01006225">
    <property type="protein sequence ID" value="GAI87242.1"/>
    <property type="molecule type" value="Genomic_DNA"/>
</dbReference>
<comment type="caution">
    <text evidence="1">The sequence shown here is derived from an EMBL/GenBank/DDBJ whole genome shotgun (WGS) entry which is preliminary data.</text>
</comment>
<reference evidence="1" key="1">
    <citation type="journal article" date="2014" name="Front. Microbiol.">
        <title>High frequency of phylogenetically diverse reductive dehalogenase-homologous genes in deep subseafloor sedimentary metagenomes.</title>
        <authorList>
            <person name="Kawai M."/>
            <person name="Futagami T."/>
            <person name="Toyoda A."/>
            <person name="Takaki Y."/>
            <person name="Nishi S."/>
            <person name="Hori S."/>
            <person name="Arai W."/>
            <person name="Tsubouchi T."/>
            <person name="Morono Y."/>
            <person name="Uchiyama I."/>
            <person name="Ito T."/>
            <person name="Fujiyama A."/>
            <person name="Inagaki F."/>
            <person name="Takami H."/>
        </authorList>
    </citation>
    <scope>NUCLEOTIDE SEQUENCE</scope>
    <source>
        <strain evidence="1">Expedition CK06-06</strain>
    </source>
</reference>
<dbReference type="AlphaFoldDB" id="X1S2G2"/>
<name>X1S2G2_9ZZZZ</name>
<sequence>MKGKGGNHLGGIGYYVPGFNLMAYLVKRELPFSLPIAEGQKLTVTRYDQPGNVQVLYDRYDAGDIRADMPCGTASKSYGFLQYLKTTETLAADGDLLLNTAITPAEFPDFPAGKACPANTNIKLHGICGSAHNEGGAADLFWYDTYLKLVRDREVLFDEDRLGIPFLGTALGTTFDPEYSESKSIIGSGATFVEGAAHDVGKPPLMFATPLVFVSGEELLVYLSGKTVGVYTTATDEMDVALILEVNKT</sequence>
<gene>
    <name evidence="1" type="ORF">S12H4_13057</name>
</gene>
<accession>X1S2G2</accession>